<accession>L7M9P8</accession>
<dbReference type="AlphaFoldDB" id="L7M9P8"/>
<keyword evidence="1" id="KW-0732">Signal</keyword>
<dbReference type="SUPFAM" id="SSF57392">
    <property type="entry name" value="Defensin-like"/>
    <property type="match status" value="1"/>
</dbReference>
<organism evidence="2">
    <name type="scientific">Rhipicephalus pulchellus</name>
    <name type="common">Yellow backed tick</name>
    <name type="synonym">Dermacentor pulchellus</name>
    <dbReference type="NCBI Taxonomy" id="72859"/>
    <lineage>
        <taxon>Eukaryota</taxon>
        <taxon>Metazoa</taxon>
        <taxon>Ecdysozoa</taxon>
        <taxon>Arthropoda</taxon>
        <taxon>Chelicerata</taxon>
        <taxon>Arachnida</taxon>
        <taxon>Acari</taxon>
        <taxon>Parasitiformes</taxon>
        <taxon>Ixodida</taxon>
        <taxon>Ixodoidea</taxon>
        <taxon>Ixodidae</taxon>
        <taxon>Rhipicephalinae</taxon>
        <taxon>Rhipicephalus</taxon>
        <taxon>Rhipicephalus</taxon>
    </lineage>
</organism>
<dbReference type="Gene3D" id="2.20.20.10">
    <property type="entry name" value="Anthopleurin-A"/>
    <property type="match status" value="1"/>
</dbReference>
<sequence>MKCVLPLAIICVLLVLADSVKQCKHRNVPCLARSVCNALGGKIQGGCFHGVCCQKRDIRRKQCKTPGTMCMAEQDCKYLKGRKSEKCFRGVCCKTEKERNCTLYGGECQPKNTSCSTLKNGSKTCGKDRKCCVWLN</sequence>
<reference evidence="2" key="1">
    <citation type="submission" date="2012-11" db="EMBL/GenBank/DDBJ databases">
        <authorList>
            <person name="Lucero-Rivera Y.E."/>
            <person name="Tovar-Ramirez D."/>
        </authorList>
    </citation>
    <scope>NUCLEOTIDE SEQUENCE</scope>
    <source>
        <tissue evidence="2">Salivary gland</tissue>
    </source>
</reference>
<reference evidence="2" key="2">
    <citation type="journal article" date="2015" name="J. Proteomics">
        <title>Sexual differences in the sialomes of the zebra tick, Rhipicephalus pulchellus.</title>
        <authorList>
            <person name="Tan A.W."/>
            <person name="Francischetti I.M."/>
            <person name="Slovak M."/>
            <person name="Kini R.M."/>
            <person name="Ribeiro J.M."/>
        </authorList>
    </citation>
    <scope>NUCLEOTIDE SEQUENCE</scope>
    <source>
        <tissue evidence="2">Salivary gland</tissue>
    </source>
</reference>
<evidence type="ECO:0000313" key="2">
    <source>
        <dbReference type="EMBL" id="JAA60770.1"/>
    </source>
</evidence>
<feature type="chain" id="PRO_5003981103" evidence="1">
    <location>
        <begin position="20"/>
        <end position="136"/>
    </location>
</feature>
<dbReference type="InterPro" id="IPR023355">
    <property type="entry name" value="Myo_ane_neurotoxin_sf"/>
</dbReference>
<feature type="signal peptide" evidence="1">
    <location>
        <begin position="1"/>
        <end position="19"/>
    </location>
</feature>
<dbReference type="Pfam" id="PF10468">
    <property type="entry name" value="Inhibitor_I68"/>
    <property type="match status" value="1"/>
</dbReference>
<name>L7M9P8_RHIPC</name>
<evidence type="ECO:0000256" key="1">
    <source>
        <dbReference type="SAM" id="SignalP"/>
    </source>
</evidence>
<dbReference type="EMBL" id="GACK01004264">
    <property type="protein sequence ID" value="JAA60770.1"/>
    <property type="molecule type" value="mRNA"/>
</dbReference>
<dbReference type="GO" id="GO:0008191">
    <property type="term" value="F:metalloendopeptidase inhibitor activity"/>
    <property type="evidence" value="ECO:0007669"/>
    <property type="project" value="InterPro"/>
</dbReference>
<proteinExistence type="evidence at transcript level"/>
<protein>
    <submittedName>
        <fullName evidence="2">Putative carboxypeptidase inhibitor</fullName>
    </submittedName>
</protein>
<dbReference type="InterPro" id="IPR019509">
    <property type="entry name" value="Carboxypeptidase_inhibitor_I68"/>
</dbReference>